<dbReference type="InterPro" id="IPR017941">
    <property type="entry name" value="Rieske_2Fe-2S"/>
</dbReference>
<evidence type="ECO:0000256" key="2">
    <source>
        <dbReference type="ARBA" id="ARBA00022723"/>
    </source>
</evidence>
<gene>
    <name evidence="6" type="ORF">GCM10011365_07810</name>
</gene>
<dbReference type="Pfam" id="PF00355">
    <property type="entry name" value="Rieske"/>
    <property type="match status" value="1"/>
</dbReference>
<keyword evidence="4" id="KW-0411">Iron-sulfur</keyword>
<feature type="domain" description="Rieske" evidence="5">
    <location>
        <begin position="3"/>
        <end position="108"/>
    </location>
</feature>
<evidence type="ECO:0000313" key="6">
    <source>
        <dbReference type="EMBL" id="GGF89031.1"/>
    </source>
</evidence>
<evidence type="ECO:0000313" key="7">
    <source>
        <dbReference type="Proteomes" id="UP000605253"/>
    </source>
</evidence>
<dbReference type="CDD" id="cd03467">
    <property type="entry name" value="Rieske"/>
    <property type="match status" value="1"/>
</dbReference>
<dbReference type="SUPFAM" id="SSF50022">
    <property type="entry name" value="ISP domain"/>
    <property type="match status" value="1"/>
</dbReference>
<reference evidence="6" key="1">
    <citation type="journal article" date="2014" name="Int. J. Syst. Evol. Microbiol.">
        <title>Complete genome sequence of Corynebacterium casei LMG S-19264T (=DSM 44701T), isolated from a smear-ripened cheese.</title>
        <authorList>
            <consortium name="US DOE Joint Genome Institute (JGI-PGF)"/>
            <person name="Walter F."/>
            <person name="Albersmeier A."/>
            <person name="Kalinowski J."/>
            <person name="Ruckert C."/>
        </authorList>
    </citation>
    <scope>NUCLEOTIDE SEQUENCE</scope>
    <source>
        <strain evidence="6">CGMCC 1.12181</strain>
    </source>
</reference>
<organism evidence="6 7">
    <name type="scientific">Marinicella pacifica</name>
    <dbReference type="NCBI Taxonomy" id="1171543"/>
    <lineage>
        <taxon>Bacteria</taxon>
        <taxon>Pseudomonadati</taxon>
        <taxon>Pseudomonadota</taxon>
        <taxon>Gammaproteobacteria</taxon>
        <taxon>Lysobacterales</taxon>
        <taxon>Marinicellaceae</taxon>
        <taxon>Marinicella</taxon>
    </lineage>
</organism>
<reference evidence="6" key="2">
    <citation type="submission" date="2020-09" db="EMBL/GenBank/DDBJ databases">
        <authorList>
            <person name="Sun Q."/>
            <person name="Zhou Y."/>
        </authorList>
    </citation>
    <scope>NUCLEOTIDE SEQUENCE</scope>
    <source>
        <strain evidence="6">CGMCC 1.12181</strain>
    </source>
</reference>
<evidence type="ECO:0000256" key="3">
    <source>
        <dbReference type="ARBA" id="ARBA00023004"/>
    </source>
</evidence>
<dbReference type="AlphaFoldDB" id="A0A917CHM9"/>
<dbReference type="InterPro" id="IPR036922">
    <property type="entry name" value="Rieske_2Fe-2S_sf"/>
</dbReference>
<comment type="caution">
    <text evidence="6">The sequence shown here is derived from an EMBL/GenBank/DDBJ whole genome shotgun (WGS) entry which is preliminary data.</text>
</comment>
<dbReference type="PANTHER" id="PTHR40261:SF1">
    <property type="entry name" value="RIESKE DOMAIN-CONTAINING PROTEIN"/>
    <property type="match status" value="1"/>
</dbReference>
<dbReference type="Proteomes" id="UP000605253">
    <property type="component" value="Unassembled WGS sequence"/>
</dbReference>
<sequence length="111" mass="12380">MSVFLCNLSDLVEDKWMTFAAADGDEDDTYMVKKQGENIFVYRNFCPHQGRRLDYAPGEYLETPDKQVVCPAHGATFQTEDGFCTAGPCAGDALRAVTTEIKDNQVFIDVD</sequence>
<keyword evidence="3" id="KW-0408">Iron</keyword>
<evidence type="ECO:0000256" key="1">
    <source>
        <dbReference type="ARBA" id="ARBA00022714"/>
    </source>
</evidence>
<dbReference type="RefSeq" id="WP_268234395.1">
    <property type="nucleotide sequence ID" value="NZ_BAABJF010000032.1"/>
</dbReference>
<keyword evidence="2" id="KW-0479">Metal-binding</keyword>
<proteinExistence type="predicted"/>
<name>A0A917CHM9_9GAMM</name>
<dbReference type="EMBL" id="BMEO01000002">
    <property type="protein sequence ID" value="GGF89031.1"/>
    <property type="molecule type" value="Genomic_DNA"/>
</dbReference>
<accession>A0A917CHM9</accession>
<keyword evidence="7" id="KW-1185">Reference proteome</keyword>
<dbReference type="Gene3D" id="2.102.10.10">
    <property type="entry name" value="Rieske [2Fe-2S] iron-sulphur domain"/>
    <property type="match status" value="1"/>
</dbReference>
<dbReference type="GO" id="GO:0051537">
    <property type="term" value="F:2 iron, 2 sulfur cluster binding"/>
    <property type="evidence" value="ECO:0007669"/>
    <property type="project" value="UniProtKB-KW"/>
</dbReference>
<protein>
    <recommendedName>
        <fullName evidence="5">Rieske domain-containing protein</fullName>
    </recommendedName>
</protein>
<evidence type="ECO:0000256" key="4">
    <source>
        <dbReference type="ARBA" id="ARBA00023014"/>
    </source>
</evidence>
<dbReference type="PANTHER" id="PTHR40261">
    <property type="match status" value="1"/>
</dbReference>
<dbReference type="PROSITE" id="PS51296">
    <property type="entry name" value="RIESKE"/>
    <property type="match status" value="1"/>
</dbReference>
<dbReference type="GO" id="GO:0046872">
    <property type="term" value="F:metal ion binding"/>
    <property type="evidence" value="ECO:0007669"/>
    <property type="project" value="UniProtKB-KW"/>
</dbReference>
<keyword evidence="1" id="KW-0001">2Fe-2S</keyword>
<evidence type="ECO:0000259" key="5">
    <source>
        <dbReference type="PROSITE" id="PS51296"/>
    </source>
</evidence>